<dbReference type="Pfam" id="PF11891">
    <property type="entry name" value="RETICULATA-like"/>
    <property type="match status" value="1"/>
</dbReference>
<feature type="compositionally biased region" description="Low complexity" evidence="10">
    <location>
        <begin position="502"/>
        <end position="511"/>
    </location>
</feature>
<evidence type="ECO:0000256" key="1">
    <source>
        <dbReference type="ARBA" id="ARBA00004141"/>
    </source>
</evidence>
<dbReference type="EMBL" id="CAUYUE010000004">
    <property type="protein sequence ID" value="CAK0761165.1"/>
    <property type="molecule type" value="Genomic_DNA"/>
</dbReference>
<keyword evidence="7" id="KW-0809">Transit peptide</keyword>
<evidence type="ECO:0000256" key="5">
    <source>
        <dbReference type="ARBA" id="ARBA00022640"/>
    </source>
</evidence>
<feature type="compositionally biased region" description="Gly residues" evidence="10">
    <location>
        <begin position="144"/>
        <end position="162"/>
    </location>
</feature>
<evidence type="ECO:0000256" key="9">
    <source>
        <dbReference type="ARBA" id="ARBA00023136"/>
    </source>
</evidence>
<keyword evidence="6" id="KW-0812">Transmembrane</keyword>
<evidence type="ECO:0000256" key="6">
    <source>
        <dbReference type="ARBA" id="ARBA00022692"/>
    </source>
</evidence>
<keyword evidence="8" id="KW-1133">Transmembrane helix</keyword>
<dbReference type="PANTHER" id="PTHR31038">
    <property type="entry name" value="EXPRESSED PROTEIN-RELATED"/>
    <property type="match status" value="1"/>
</dbReference>
<name>A0AAV1I0J8_9CHLO</name>
<protein>
    <submittedName>
        <fullName evidence="11">Uncharacterized protein</fullName>
    </submittedName>
</protein>
<dbReference type="GO" id="GO:0099402">
    <property type="term" value="P:plant organ development"/>
    <property type="evidence" value="ECO:0007669"/>
    <property type="project" value="TreeGrafter"/>
</dbReference>
<evidence type="ECO:0000256" key="3">
    <source>
        <dbReference type="ARBA" id="ARBA00010793"/>
    </source>
</evidence>
<feature type="compositionally biased region" description="Polar residues" evidence="10">
    <location>
        <begin position="120"/>
        <end position="138"/>
    </location>
</feature>
<keyword evidence="4" id="KW-0150">Chloroplast</keyword>
<evidence type="ECO:0000256" key="2">
    <source>
        <dbReference type="ARBA" id="ARBA00004229"/>
    </source>
</evidence>
<dbReference type="GO" id="GO:0009706">
    <property type="term" value="C:chloroplast inner membrane"/>
    <property type="evidence" value="ECO:0007669"/>
    <property type="project" value="TreeGrafter"/>
</dbReference>
<evidence type="ECO:0000256" key="10">
    <source>
        <dbReference type="SAM" id="MobiDB-lite"/>
    </source>
</evidence>
<gene>
    <name evidence="11" type="ORF">CVIRNUC_002834</name>
</gene>
<comment type="similarity">
    <text evidence="3">Belongs to the RETICULATA family.</text>
</comment>
<comment type="subcellular location">
    <subcellularLocation>
        <location evidence="1">Membrane</location>
        <topology evidence="1">Multi-pass membrane protein</topology>
    </subcellularLocation>
    <subcellularLocation>
        <location evidence="2">Plastid</location>
        <location evidence="2">Chloroplast</location>
    </subcellularLocation>
</comment>
<proteinExistence type="inferred from homology"/>
<reference evidence="11 12" key="1">
    <citation type="submission" date="2023-10" db="EMBL/GenBank/DDBJ databases">
        <authorList>
            <person name="Maclean D."/>
            <person name="Macfadyen A."/>
        </authorList>
    </citation>
    <scope>NUCLEOTIDE SEQUENCE [LARGE SCALE GENOMIC DNA]</scope>
</reference>
<sequence length="534" mass="57132">MALRAGALASPAVHISTEASRGRHSLASTQRSLLFPAQKRHLKPSAGLLGCRRSAQQQASRPKLSPAPVLYPAVDRLSISCGTGIAQPGEDQGECSTSGRSFDSLRVPSRAMARLGSSGGATLQKSKLNLSQKVQTQEPKVDDGAGGGNNGKNIFNGGGGDNDGGDDDDYFDNFDGGDGEDGGGNFFRTVVEQLYDRRSINAVLQEWFRTLETLPAIIRGSVEMGLFSSAQLVRFLSMDVRPSVARAVTRSLPPQLARDIVGRLMADPAFVQKLAVEEVLTIGSSLLWEVRQRRERFTKELDFVAINTLSLAAATGALVWLMSPNRASGVLKAGWQRHLHDLPNHVFDASSPARRITASQRLTSLVTKAAELGAVGTLTGVAMSGLAQVDLRLRRMSDAAFTPSVPIPSLQTSASGMALSMGVFSNLRYQLVGGIDRYLFDHAEHLWPYLAASSAFRGVSTIYGNETRLHFQGLPVKSPNHVYKQRVAPGVTVKQQLPAERVSPAAAAAAPKRAKKRAATASRGFEMSATMTGA</sequence>
<evidence type="ECO:0000256" key="8">
    <source>
        <dbReference type="ARBA" id="ARBA00022989"/>
    </source>
</evidence>
<dbReference type="Proteomes" id="UP001314263">
    <property type="component" value="Unassembled WGS sequence"/>
</dbReference>
<evidence type="ECO:0000313" key="12">
    <source>
        <dbReference type="Proteomes" id="UP001314263"/>
    </source>
</evidence>
<organism evidence="11 12">
    <name type="scientific">Coccomyxa viridis</name>
    <dbReference type="NCBI Taxonomy" id="1274662"/>
    <lineage>
        <taxon>Eukaryota</taxon>
        <taxon>Viridiplantae</taxon>
        <taxon>Chlorophyta</taxon>
        <taxon>core chlorophytes</taxon>
        <taxon>Trebouxiophyceae</taxon>
        <taxon>Trebouxiophyceae incertae sedis</taxon>
        <taxon>Coccomyxaceae</taxon>
        <taxon>Coccomyxa</taxon>
    </lineage>
</organism>
<feature type="region of interest" description="Disordered" evidence="10">
    <location>
        <begin position="114"/>
        <end position="178"/>
    </location>
</feature>
<comment type="caution">
    <text evidence="11">The sequence shown here is derived from an EMBL/GenBank/DDBJ whole genome shotgun (WGS) entry which is preliminary data.</text>
</comment>
<evidence type="ECO:0000313" key="11">
    <source>
        <dbReference type="EMBL" id="CAK0761165.1"/>
    </source>
</evidence>
<feature type="compositionally biased region" description="Acidic residues" evidence="10">
    <location>
        <begin position="163"/>
        <end position="178"/>
    </location>
</feature>
<feature type="region of interest" description="Disordered" evidence="10">
    <location>
        <begin position="502"/>
        <end position="534"/>
    </location>
</feature>
<dbReference type="InterPro" id="IPR021825">
    <property type="entry name" value="RETICULATA-related"/>
</dbReference>
<keyword evidence="9" id="KW-0472">Membrane</keyword>
<dbReference type="AlphaFoldDB" id="A0AAV1I0J8"/>
<evidence type="ECO:0000256" key="4">
    <source>
        <dbReference type="ARBA" id="ARBA00022528"/>
    </source>
</evidence>
<accession>A0AAV1I0J8</accession>
<keyword evidence="12" id="KW-1185">Reference proteome</keyword>
<evidence type="ECO:0000256" key="7">
    <source>
        <dbReference type="ARBA" id="ARBA00022946"/>
    </source>
</evidence>
<keyword evidence="5" id="KW-0934">Plastid</keyword>
<dbReference type="PANTHER" id="PTHR31038:SF2">
    <property type="entry name" value="PROTEIN RETICULATA-RELATED 1, CHLOROPLASTIC"/>
    <property type="match status" value="1"/>
</dbReference>